<evidence type="ECO:0000313" key="8">
    <source>
        <dbReference type="EMBL" id="CAK9260713.1"/>
    </source>
</evidence>
<dbReference type="InterPro" id="IPR003700">
    <property type="entry name" value="Pantoate_hydroxy_MeTrfase"/>
</dbReference>
<evidence type="ECO:0000313" key="9">
    <source>
        <dbReference type="Proteomes" id="UP001497444"/>
    </source>
</evidence>
<accession>A0ABP0W432</accession>
<dbReference type="InterPro" id="IPR040442">
    <property type="entry name" value="Pyrv_kinase-like_dom_sf"/>
</dbReference>
<dbReference type="EC" id="2.1.2.11" evidence="3 6"/>
<comment type="function">
    <text evidence="6">Catalyzes the reversible reaction in which hydroxymethyl group from 5,10-methylenetetrahydrofolate is transferred onto alpha-ketoisovalerate to form ketopantoate.</text>
</comment>
<dbReference type="EMBL" id="OZ020108">
    <property type="protein sequence ID" value="CAK9260713.1"/>
    <property type="molecule type" value="Genomic_DNA"/>
</dbReference>
<dbReference type="CDD" id="cd06557">
    <property type="entry name" value="KPHMT-like"/>
    <property type="match status" value="1"/>
</dbReference>
<dbReference type="NCBIfam" id="TIGR00222">
    <property type="entry name" value="panB"/>
    <property type="match status" value="1"/>
</dbReference>
<comment type="similarity">
    <text evidence="2 6">Belongs to the PanB family.</text>
</comment>
<gene>
    <name evidence="8" type="ORF">CSSPJE1EN1_LOCUS6191</name>
</gene>
<proteinExistence type="inferred from homology"/>
<evidence type="ECO:0000256" key="5">
    <source>
        <dbReference type="ARBA" id="ARBA00049172"/>
    </source>
</evidence>
<evidence type="ECO:0000256" key="2">
    <source>
        <dbReference type="ARBA" id="ARBA00008676"/>
    </source>
</evidence>
<dbReference type="NCBIfam" id="NF001452">
    <property type="entry name" value="PRK00311.1"/>
    <property type="match status" value="1"/>
</dbReference>
<feature type="region of interest" description="Disordered" evidence="7">
    <location>
        <begin position="312"/>
        <end position="336"/>
    </location>
</feature>
<dbReference type="InterPro" id="IPR015813">
    <property type="entry name" value="Pyrv/PenolPyrv_kinase-like_dom"/>
</dbReference>
<dbReference type="Pfam" id="PF02548">
    <property type="entry name" value="Pantoate_transf"/>
    <property type="match status" value="1"/>
</dbReference>
<evidence type="ECO:0000256" key="3">
    <source>
        <dbReference type="ARBA" id="ARBA00012618"/>
    </source>
</evidence>
<evidence type="ECO:0000256" key="6">
    <source>
        <dbReference type="RuleBase" id="RU362100"/>
    </source>
</evidence>
<organism evidence="8 9">
    <name type="scientific">Sphagnum jensenii</name>
    <dbReference type="NCBI Taxonomy" id="128206"/>
    <lineage>
        <taxon>Eukaryota</taxon>
        <taxon>Viridiplantae</taxon>
        <taxon>Streptophyta</taxon>
        <taxon>Embryophyta</taxon>
        <taxon>Bryophyta</taxon>
        <taxon>Sphagnophytina</taxon>
        <taxon>Sphagnopsida</taxon>
        <taxon>Sphagnales</taxon>
        <taxon>Sphagnaceae</taxon>
        <taxon>Sphagnum</taxon>
    </lineage>
</organism>
<dbReference type="PANTHER" id="PTHR20881:SF0">
    <property type="entry name" value="3-METHYL-2-OXOBUTANOATE HYDROXYMETHYLTRANSFERASE"/>
    <property type="match status" value="1"/>
</dbReference>
<comment type="pathway">
    <text evidence="1 6">Cofactor biosynthesis; (R)-pantothenate biosynthesis; (R)-pantoate from 3-methyl-2-oxobutanoate: step 1/2.</text>
</comment>
<evidence type="ECO:0000256" key="1">
    <source>
        <dbReference type="ARBA" id="ARBA00005033"/>
    </source>
</evidence>
<keyword evidence="9" id="KW-1185">Reference proteome</keyword>
<dbReference type="Gene3D" id="3.20.20.60">
    <property type="entry name" value="Phosphoenolpyruvate-binding domains"/>
    <property type="match status" value="1"/>
</dbReference>
<dbReference type="SUPFAM" id="SSF51621">
    <property type="entry name" value="Phosphoenolpyruvate/pyruvate domain"/>
    <property type="match status" value="1"/>
</dbReference>
<feature type="compositionally biased region" description="Basic and acidic residues" evidence="7">
    <location>
        <begin position="327"/>
        <end position="336"/>
    </location>
</feature>
<sequence>MSNLPESTVYGGPQSRSPWKRITLRHLGLKYEKKQAITAVTAYDYPSAVHVDEAGIDICLVGDSVGMVVHGHDTTLPVTMADMLLHCRAVARGANRPLLVGDLPFGSYEQSAQQAVESATRLLKEGGMDAVKMEGGGGSRVAAAKAIAEAGIAVMGHVGLTPQAISVMGGFRPQGRSAESALQVLEHALALQAVGCFSIVLECIPSPIAAAVTSALHIPTIGIGAGPFCSGQVLVYHDLLGMMQHPHHAKVTPKFCKQYASVGSIIQAALSEYREEVSSQAFPSAMHTPYRIDKAQTNAFLNELEKRGFHEAAEAASEAAVQDEQAGEPHIKTLPD</sequence>
<dbReference type="Proteomes" id="UP001497444">
    <property type="component" value="Chromosome 13"/>
</dbReference>
<dbReference type="PANTHER" id="PTHR20881">
    <property type="entry name" value="3-METHYL-2-OXOBUTANOATE HYDROXYMETHYLTRANSFERASE"/>
    <property type="match status" value="1"/>
</dbReference>
<evidence type="ECO:0000256" key="4">
    <source>
        <dbReference type="ARBA" id="ARBA00022679"/>
    </source>
</evidence>
<dbReference type="HAMAP" id="MF_00156">
    <property type="entry name" value="PanB"/>
    <property type="match status" value="1"/>
</dbReference>
<name>A0ABP0W432_9BRYO</name>
<keyword evidence="4 6" id="KW-0808">Transferase</keyword>
<evidence type="ECO:0000256" key="7">
    <source>
        <dbReference type="SAM" id="MobiDB-lite"/>
    </source>
</evidence>
<reference evidence="8" key="1">
    <citation type="submission" date="2024-02" db="EMBL/GenBank/DDBJ databases">
        <authorList>
            <consortium name="ELIXIR-Norway"/>
            <consortium name="Elixir Norway"/>
        </authorList>
    </citation>
    <scope>NUCLEOTIDE SEQUENCE</scope>
</reference>
<protein>
    <recommendedName>
        <fullName evidence="3 6">3-methyl-2-oxobutanoate hydroxymethyltransferase</fullName>
        <ecNumber evidence="3 6">2.1.2.11</ecNumber>
    </recommendedName>
</protein>
<keyword evidence="6" id="KW-0566">Pantothenate biosynthesis</keyword>
<comment type="catalytic activity">
    <reaction evidence="5 6">
        <text>(6R)-5,10-methylene-5,6,7,8-tetrahydrofolate + 3-methyl-2-oxobutanoate + H2O = 2-dehydropantoate + (6S)-5,6,7,8-tetrahydrofolate</text>
        <dbReference type="Rhea" id="RHEA:11824"/>
        <dbReference type="ChEBI" id="CHEBI:11561"/>
        <dbReference type="ChEBI" id="CHEBI:11851"/>
        <dbReference type="ChEBI" id="CHEBI:15377"/>
        <dbReference type="ChEBI" id="CHEBI:15636"/>
        <dbReference type="ChEBI" id="CHEBI:57453"/>
        <dbReference type="EC" id="2.1.2.11"/>
    </reaction>
</comment>